<dbReference type="Proteomes" id="UP000326924">
    <property type="component" value="Unassembled WGS sequence"/>
</dbReference>
<evidence type="ECO:0000313" key="17">
    <source>
        <dbReference type="Proteomes" id="UP000326924"/>
    </source>
</evidence>
<keyword evidence="5 13" id="KW-0548">Nucleotidyltransferase</keyword>
<dbReference type="FunFam" id="1.10.150.110:FF:000005">
    <property type="entry name" value="DNA polymerase POL4"/>
    <property type="match status" value="1"/>
</dbReference>
<dbReference type="GO" id="GO:0016829">
    <property type="term" value="F:lyase activity"/>
    <property type="evidence" value="ECO:0007669"/>
    <property type="project" value="UniProtKB-KW"/>
</dbReference>
<keyword evidence="8 13" id="KW-0239">DNA-directed DNA polymerase</keyword>
<dbReference type="SMART" id="SM00483">
    <property type="entry name" value="POLXc"/>
    <property type="match status" value="1"/>
</dbReference>
<dbReference type="FunFam" id="1.10.150.20:FF:000010">
    <property type="entry name" value="DNA polymerase lambda"/>
    <property type="match status" value="1"/>
</dbReference>
<dbReference type="Gene3D" id="3.30.210.10">
    <property type="entry name" value="DNA polymerase, thumb domain"/>
    <property type="match status" value="1"/>
</dbReference>
<dbReference type="InterPro" id="IPR037160">
    <property type="entry name" value="DNA_Pol_thumb_sf"/>
</dbReference>
<accession>A0A5J5ENQ0</accession>
<name>A0A5J5ENQ0_9PEZI</name>
<organism evidence="16 17">
    <name type="scientific">Sphaerosporella brunnea</name>
    <dbReference type="NCBI Taxonomy" id="1250544"/>
    <lineage>
        <taxon>Eukaryota</taxon>
        <taxon>Fungi</taxon>
        <taxon>Dikarya</taxon>
        <taxon>Ascomycota</taxon>
        <taxon>Pezizomycotina</taxon>
        <taxon>Pezizomycetes</taxon>
        <taxon>Pezizales</taxon>
        <taxon>Pyronemataceae</taxon>
        <taxon>Sphaerosporella</taxon>
    </lineage>
</organism>
<dbReference type="EMBL" id="VXIS01000192">
    <property type="protein sequence ID" value="KAA8897794.1"/>
    <property type="molecule type" value="Genomic_DNA"/>
</dbReference>
<dbReference type="Pfam" id="PF10391">
    <property type="entry name" value="DNA_pol_lambd_f"/>
    <property type="match status" value="1"/>
</dbReference>
<keyword evidence="17" id="KW-1185">Reference proteome</keyword>
<dbReference type="InterPro" id="IPR027421">
    <property type="entry name" value="DNA_pol_lamdba_lyase_dom_sf"/>
</dbReference>
<dbReference type="GO" id="GO:0003677">
    <property type="term" value="F:DNA binding"/>
    <property type="evidence" value="ECO:0007669"/>
    <property type="project" value="UniProtKB-UniRule"/>
</dbReference>
<dbReference type="Pfam" id="PF14791">
    <property type="entry name" value="DNA_pol_B_thumb"/>
    <property type="match status" value="1"/>
</dbReference>
<dbReference type="FunFam" id="3.30.210.10:FF:000005">
    <property type="entry name" value="DNA polymerase IV"/>
    <property type="match status" value="1"/>
</dbReference>
<evidence type="ECO:0000256" key="1">
    <source>
        <dbReference type="ARBA" id="ARBA00001936"/>
    </source>
</evidence>
<dbReference type="InterPro" id="IPR028207">
    <property type="entry name" value="DNA_pol_B_palm_palm"/>
</dbReference>
<evidence type="ECO:0000256" key="11">
    <source>
        <dbReference type="ARBA" id="ARBA00023242"/>
    </source>
</evidence>
<evidence type="ECO:0000256" key="14">
    <source>
        <dbReference type="SAM" id="MobiDB-lite"/>
    </source>
</evidence>
<keyword evidence="10" id="KW-0456">Lyase</keyword>
<evidence type="ECO:0000256" key="5">
    <source>
        <dbReference type="ARBA" id="ARBA00022695"/>
    </source>
</evidence>
<dbReference type="PANTHER" id="PTHR11276">
    <property type="entry name" value="DNA POLYMERASE TYPE-X FAMILY MEMBER"/>
    <property type="match status" value="1"/>
</dbReference>
<dbReference type="Pfam" id="PF14792">
    <property type="entry name" value="DNA_pol_B_palm"/>
    <property type="match status" value="1"/>
</dbReference>
<proteinExistence type="inferred from homology"/>
<keyword evidence="6" id="KW-0479">Metal-binding</keyword>
<dbReference type="InterPro" id="IPR010996">
    <property type="entry name" value="HHH_MUS81"/>
</dbReference>
<dbReference type="GO" id="GO:0005634">
    <property type="term" value="C:nucleus"/>
    <property type="evidence" value="ECO:0007669"/>
    <property type="project" value="UniProtKB-SubCell"/>
</dbReference>
<dbReference type="AlphaFoldDB" id="A0A5J5ENQ0"/>
<evidence type="ECO:0000313" key="16">
    <source>
        <dbReference type="EMBL" id="KAA8897794.1"/>
    </source>
</evidence>
<evidence type="ECO:0000256" key="7">
    <source>
        <dbReference type="ARBA" id="ARBA00022763"/>
    </source>
</evidence>
<dbReference type="PRINTS" id="PR00870">
    <property type="entry name" value="DNAPOLXBETA"/>
</dbReference>
<dbReference type="EC" id="2.7.7.7" evidence="13"/>
<evidence type="ECO:0000256" key="4">
    <source>
        <dbReference type="ARBA" id="ARBA00022679"/>
    </source>
</evidence>
<evidence type="ECO:0000256" key="2">
    <source>
        <dbReference type="ARBA" id="ARBA00004123"/>
    </source>
</evidence>
<reference evidence="16 17" key="1">
    <citation type="submission" date="2019-09" db="EMBL/GenBank/DDBJ databases">
        <title>Draft genome of the ectomycorrhizal ascomycete Sphaerosporella brunnea.</title>
        <authorList>
            <consortium name="DOE Joint Genome Institute"/>
            <person name="Benucci G.M."/>
            <person name="Marozzi G."/>
            <person name="Antonielli L."/>
            <person name="Sanchez S."/>
            <person name="Marco P."/>
            <person name="Wang X."/>
            <person name="Falini L.B."/>
            <person name="Barry K."/>
            <person name="Haridas S."/>
            <person name="Lipzen A."/>
            <person name="Labutti K."/>
            <person name="Grigoriev I.V."/>
            <person name="Murat C."/>
            <person name="Martin F."/>
            <person name="Albertini E."/>
            <person name="Donnini D."/>
            <person name="Bonito G."/>
        </authorList>
    </citation>
    <scope>NUCLEOTIDE SEQUENCE [LARGE SCALE GENOMIC DNA]</scope>
    <source>
        <strain evidence="16 17">Sb_GMNB300</strain>
    </source>
</reference>
<dbReference type="SUPFAM" id="SSF81301">
    <property type="entry name" value="Nucleotidyltransferase"/>
    <property type="match status" value="1"/>
</dbReference>
<evidence type="ECO:0000259" key="15">
    <source>
        <dbReference type="PROSITE" id="PS50172"/>
    </source>
</evidence>
<evidence type="ECO:0000256" key="13">
    <source>
        <dbReference type="RuleBase" id="RU366014"/>
    </source>
</evidence>
<feature type="domain" description="BRCT" evidence="15">
    <location>
        <begin position="20"/>
        <end position="118"/>
    </location>
</feature>
<keyword evidence="9 13" id="KW-0234">DNA repair</keyword>
<dbReference type="InterPro" id="IPR036420">
    <property type="entry name" value="BRCT_dom_sf"/>
</dbReference>
<dbReference type="Gene3D" id="3.30.460.10">
    <property type="entry name" value="Beta Polymerase, domain 2"/>
    <property type="match status" value="1"/>
</dbReference>
<dbReference type="SUPFAM" id="SSF47802">
    <property type="entry name" value="DNA polymerase beta, N-terminal domain-like"/>
    <property type="match status" value="1"/>
</dbReference>
<feature type="compositionally biased region" description="Basic and acidic residues" evidence="14">
    <location>
        <begin position="149"/>
        <end position="164"/>
    </location>
</feature>
<dbReference type="SUPFAM" id="SSF81585">
    <property type="entry name" value="PsbU/PolX domain-like"/>
    <property type="match status" value="1"/>
</dbReference>
<dbReference type="InterPro" id="IPR002008">
    <property type="entry name" value="DNA_pol_X_beta-like"/>
</dbReference>
<dbReference type="Gene3D" id="1.10.150.110">
    <property type="entry name" value="DNA polymerase beta, N-terminal domain-like"/>
    <property type="match status" value="1"/>
</dbReference>
<evidence type="ECO:0000256" key="3">
    <source>
        <dbReference type="ARBA" id="ARBA00008323"/>
    </source>
</evidence>
<dbReference type="PRINTS" id="PR00869">
    <property type="entry name" value="DNAPOLX"/>
</dbReference>
<keyword evidence="4 13" id="KW-0808">Transferase</keyword>
<dbReference type="GO" id="GO:0006303">
    <property type="term" value="P:double-strand break repair via nonhomologous end joining"/>
    <property type="evidence" value="ECO:0007669"/>
    <property type="project" value="TreeGrafter"/>
</dbReference>
<keyword evidence="11 13" id="KW-0539">Nucleus</keyword>
<dbReference type="PANTHER" id="PTHR11276:SF29">
    <property type="entry name" value="DNA POLYMERASE TYPE-X FAMILY PROTEIN POL4"/>
    <property type="match status" value="1"/>
</dbReference>
<dbReference type="InterPro" id="IPR029398">
    <property type="entry name" value="PolB_thumb"/>
</dbReference>
<keyword evidence="7 13" id="KW-0227">DNA damage</keyword>
<comment type="cofactor">
    <cofactor evidence="1">
        <name>Mn(2+)</name>
        <dbReference type="ChEBI" id="CHEBI:29035"/>
    </cofactor>
</comment>
<feature type="compositionally biased region" description="Basic and acidic residues" evidence="14">
    <location>
        <begin position="203"/>
        <end position="217"/>
    </location>
</feature>
<dbReference type="InParanoid" id="A0A5J5ENQ0"/>
<comment type="caution">
    <text evidence="16">The sequence shown here is derived from an EMBL/GenBank/DDBJ whole genome shotgun (WGS) entry which is preliminary data.</text>
</comment>
<dbReference type="OrthoDB" id="205514at2759"/>
<evidence type="ECO:0000256" key="9">
    <source>
        <dbReference type="ARBA" id="ARBA00023204"/>
    </source>
</evidence>
<dbReference type="InterPro" id="IPR018944">
    <property type="entry name" value="DNA_pol_lambd_fingers_domain"/>
</dbReference>
<evidence type="ECO:0000256" key="10">
    <source>
        <dbReference type="ARBA" id="ARBA00023239"/>
    </source>
</evidence>
<dbReference type="InterPro" id="IPR022312">
    <property type="entry name" value="DNA_pol_X"/>
</dbReference>
<dbReference type="PROSITE" id="PS50172">
    <property type="entry name" value="BRCT"/>
    <property type="match status" value="1"/>
</dbReference>
<dbReference type="CDD" id="cd00141">
    <property type="entry name" value="NT_POLXc"/>
    <property type="match status" value="1"/>
</dbReference>
<comment type="similarity">
    <text evidence="3 13">Belongs to the DNA polymerase type-X family.</text>
</comment>
<dbReference type="Pfam" id="PF14716">
    <property type="entry name" value="HHH_8"/>
    <property type="match status" value="1"/>
</dbReference>
<comment type="subcellular location">
    <subcellularLocation>
        <location evidence="2 13">Nucleus</location>
    </subcellularLocation>
</comment>
<evidence type="ECO:0000256" key="12">
    <source>
        <dbReference type="ARBA" id="ARBA00049244"/>
    </source>
</evidence>
<sequence length="583" mass="65617">MFRQLAPPPPPLNLGHLPPTFLFKARLTMEKRKELREKLRACRCRVADAATDASLFIGDINTPKRCEMELRRVGIIVSAAASQATIGTKKWTIQVVKLSWFTKSLEKGQIEPLEPYTLLIADVQLASQTRMNTPASSPTAPPSELAQATEKKRKEILERAKADAEESPAPKRARYGGPKGVDSIVSITKKAPLIRQTTPTPSPERDTEERPEPPEWVKTKNTYSCCRSTPRESPNALFISQLKVIKHSRIIGGDQIGVRAYSTAIAVIQAYPYPLRSASEVVSLPGCGGKLARLFDEWKSSDPEPEKRMISSVKELEESRVYQTLKNFESIWGIGADTAAKLYYEHDYRTLDDIIKQHWSKLSNVQKIGLKYHEDFSKPIPRREVEQIAALIQSHAEAIIPGVQSMIVGGYRRGKEECGDVDILLSHQVEGTMDSDFLWHLLKSLENAELITNTLSISTQRLQQEDPNRSFKSHSDSLDKALLIWQTDKGGLRRRVDIIIAPTICAGTALLGWTGAATFERDLRLYCEKERGWKFSSEGVWKGNERVPGTFGWREEESWEDVEKRVMEIIGVGWRPPTERCTG</sequence>
<evidence type="ECO:0000256" key="6">
    <source>
        <dbReference type="ARBA" id="ARBA00022723"/>
    </source>
</evidence>
<dbReference type="GO" id="GO:0003887">
    <property type="term" value="F:DNA-directed DNA polymerase activity"/>
    <property type="evidence" value="ECO:0007669"/>
    <property type="project" value="UniProtKB-UniRule"/>
</dbReference>
<dbReference type="GO" id="GO:0046872">
    <property type="term" value="F:metal ion binding"/>
    <property type="evidence" value="ECO:0007669"/>
    <property type="project" value="UniProtKB-UniRule"/>
</dbReference>
<feature type="region of interest" description="Disordered" evidence="14">
    <location>
        <begin position="129"/>
        <end position="217"/>
    </location>
</feature>
<dbReference type="InterPro" id="IPR001357">
    <property type="entry name" value="BRCT_dom"/>
</dbReference>
<dbReference type="InterPro" id="IPR043519">
    <property type="entry name" value="NT_sf"/>
</dbReference>
<dbReference type="SUPFAM" id="SSF52113">
    <property type="entry name" value="BRCT domain"/>
    <property type="match status" value="1"/>
</dbReference>
<gene>
    <name evidence="16" type="ORF">FN846DRAFT_892941</name>
</gene>
<comment type="catalytic activity">
    <reaction evidence="12 13">
        <text>DNA(n) + a 2'-deoxyribonucleoside 5'-triphosphate = DNA(n+1) + diphosphate</text>
        <dbReference type="Rhea" id="RHEA:22508"/>
        <dbReference type="Rhea" id="RHEA-COMP:17339"/>
        <dbReference type="Rhea" id="RHEA-COMP:17340"/>
        <dbReference type="ChEBI" id="CHEBI:33019"/>
        <dbReference type="ChEBI" id="CHEBI:61560"/>
        <dbReference type="ChEBI" id="CHEBI:173112"/>
        <dbReference type="EC" id="2.7.7.7"/>
    </reaction>
</comment>
<dbReference type="Gene3D" id="1.10.150.20">
    <property type="entry name" value="5' to 3' exonuclease, C-terminal subdomain"/>
    <property type="match status" value="1"/>
</dbReference>
<comment type="function">
    <text evidence="13">DNA polymerase that functions in several pathways of DNA repair. Involved in base excision repair (BER) responsible for repair of lesions that give rise to abasic (AP) sites in DNA. Also contributes to DNA double-strand break repair by non-homologous end joining and homologous recombination. Has both template-dependent and template-independent (terminal transferase) DNA polymerase activities. Has also a 5'-deoxyribose-5-phosphate lyase (dRP lyase) activity.</text>
</comment>
<dbReference type="InterPro" id="IPR002054">
    <property type="entry name" value="DNA-dir_DNA_pol_X"/>
</dbReference>
<evidence type="ECO:0000256" key="8">
    <source>
        <dbReference type="ARBA" id="ARBA00022932"/>
    </source>
</evidence>
<protein>
    <recommendedName>
        <fullName evidence="13">DNA polymerase</fullName>
        <ecNumber evidence="13">2.7.7.7</ecNumber>
    </recommendedName>
</protein>